<proteinExistence type="predicted"/>
<reference evidence="2" key="1">
    <citation type="submission" date="2015-01" db="EMBL/GenBank/DDBJ databases">
        <authorList>
            <person name="Manzoor Shahid"/>
            <person name="Zubair Saima"/>
        </authorList>
    </citation>
    <scope>NUCLEOTIDE SEQUENCE [LARGE SCALE GENOMIC DNA]</scope>
    <source>
        <strain evidence="2">Sp3</strain>
    </source>
</reference>
<gene>
    <name evidence="1" type="ORF">SSCH_20004</name>
</gene>
<protein>
    <submittedName>
        <fullName evidence="1">Plasmid stabilization system protein</fullName>
    </submittedName>
</protein>
<name>A0A0B7MLE5_9FIRM</name>
<evidence type="ECO:0000313" key="1">
    <source>
        <dbReference type="EMBL" id="CEO88497.1"/>
    </source>
</evidence>
<dbReference type="Proteomes" id="UP000046155">
    <property type="component" value="Unassembled WGS sequence"/>
</dbReference>
<evidence type="ECO:0000313" key="2">
    <source>
        <dbReference type="Proteomes" id="UP000046155"/>
    </source>
</evidence>
<dbReference type="EMBL" id="CDRZ01000112">
    <property type="protein sequence ID" value="CEO88497.1"/>
    <property type="molecule type" value="Genomic_DNA"/>
</dbReference>
<organism evidence="1 2">
    <name type="scientific">Syntrophaceticus schinkii</name>
    <dbReference type="NCBI Taxonomy" id="499207"/>
    <lineage>
        <taxon>Bacteria</taxon>
        <taxon>Bacillati</taxon>
        <taxon>Bacillota</taxon>
        <taxon>Clostridia</taxon>
        <taxon>Thermoanaerobacterales</taxon>
        <taxon>Thermoanaerobacterales Family III. Incertae Sedis</taxon>
        <taxon>Syntrophaceticus</taxon>
    </lineage>
</organism>
<sequence>MEFVNEIYSTIQRIIQFPTAWSKFSENTRRCLTKRFPFGIIYQLLEDNDEFIIIAVMQVNRKPNYWRKRVGVLRRR</sequence>
<keyword evidence="2" id="KW-1185">Reference proteome</keyword>
<dbReference type="AlphaFoldDB" id="A0A0B7MLE5"/>
<accession>A0A0B7MLE5</accession>